<accession>A0A7X4YN33</accession>
<dbReference type="Pfam" id="PF00535">
    <property type="entry name" value="Glycos_transf_2"/>
    <property type="match status" value="1"/>
</dbReference>
<keyword evidence="2" id="KW-0808">Transferase</keyword>
<dbReference type="InterPro" id="IPR029044">
    <property type="entry name" value="Nucleotide-diphossugar_trans"/>
</dbReference>
<evidence type="ECO:0000313" key="2">
    <source>
        <dbReference type="EMBL" id="NBC69425.1"/>
    </source>
</evidence>
<dbReference type="Gene3D" id="3.90.550.10">
    <property type="entry name" value="Spore Coat Polysaccharide Biosynthesis Protein SpsA, Chain A"/>
    <property type="match status" value="1"/>
</dbReference>
<comment type="caution">
    <text evidence="2">The sequence shown here is derived from an EMBL/GenBank/DDBJ whole genome shotgun (WGS) entry which is preliminary data.</text>
</comment>
<evidence type="ECO:0000313" key="3">
    <source>
        <dbReference type="Proteomes" id="UP000558113"/>
    </source>
</evidence>
<dbReference type="GO" id="GO:0016740">
    <property type="term" value="F:transferase activity"/>
    <property type="evidence" value="ECO:0007669"/>
    <property type="project" value="UniProtKB-KW"/>
</dbReference>
<protein>
    <submittedName>
        <fullName evidence="2">Glycosyltransferase</fullName>
    </submittedName>
</protein>
<gene>
    <name evidence="2" type="ORF">GT003_10515</name>
</gene>
<sequence>MIVKNEAHTLAKCLDSAASLVDEIVIVDTGSTDRTKAIARQYTRRIYDFSWIDDFAAARNVSFSHARMDYILWLDADDQLSADAQDKLRHIKRTLPGEVDSVAMDYHLSFDRWGNPTASCRRNRLVKRSNRDLWIGAVHEYLELGPHARILISDIAISHVKNKPLTDRNLLIYNQLIDRGVALPPRDMLLYGNELLLNGHYEQAVEYYLRLLDDERALPEEKISACGQLALCAHYRGDLKSQMRYLLRSFAHGLPNAETCCRIGNLFFDEQRWELAAYWFMTALGLEKPVHAWGIVCPPYATWIPHLQLAICMGKLGMIERAYGHNEQARAYLPEDSAILHNKRLLEGLLQPRHLSP</sequence>
<name>A0A7X4YN33_9BACL</name>
<dbReference type="InterPro" id="IPR001173">
    <property type="entry name" value="Glyco_trans_2-like"/>
</dbReference>
<proteinExistence type="predicted"/>
<dbReference type="EMBL" id="JAAAMU010000004">
    <property type="protein sequence ID" value="NBC69425.1"/>
    <property type="molecule type" value="Genomic_DNA"/>
</dbReference>
<dbReference type="RefSeq" id="WP_161697211.1">
    <property type="nucleotide sequence ID" value="NZ_JAAAMU010000004.1"/>
</dbReference>
<organism evidence="2 3">
    <name type="scientific">Paenibacillus sacheonensis</name>
    <dbReference type="NCBI Taxonomy" id="742054"/>
    <lineage>
        <taxon>Bacteria</taxon>
        <taxon>Bacillati</taxon>
        <taxon>Bacillota</taxon>
        <taxon>Bacilli</taxon>
        <taxon>Bacillales</taxon>
        <taxon>Paenibacillaceae</taxon>
        <taxon>Paenibacillus</taxon>
    </lineage>
</organism>
<dbReference type="OrthoDB" id="9815923at2"/>
<keyword evidence="3" id="KW-1185">Reference proteome</keyword>
<dbReference type="CDD" id="cd02511">
    <property type="entry name" value="Beta4Glucosyltransferase"/>
    <property type="match status" value="1"/>
</dbReference>
<dbReference type="AlphaFoldDB" id="A0A7X4YN33"/>
<reference evidence="2 3" key="1">
    <citation type="submission" date="2020-01" db="EMBL/GenBank/DDBJ databases">
        <title>Paenibacillus soybeanensis sp. nov. isolated from the nodules of soybean (Glycine max(L.) Merr).</title>
        <authorList>
            <person name="Wang H."/>
        </authorList>
    </citation>
    <scope>NUCLEOTIDE SEQUENCE [LARGE SCALE GENOMIC DNA]</scope>
    <source>
        <strain evidence="2 3">DSM 23054</strain>
    </source>
</reference>
<dbReference type="Gene3D" id="1.25.40.10">
    <property type="entry name" value="Tetratricopeptide repeat domain"/>
    <property type="match status" value="1"/>
</dbReference>
<evidence type="ECO:0000259" key="1">
    <source>
        <dbReference type="Pfam" id="PF00535"/>
    </source>
</evidence>
<dbReference type="InterPro" id="IPR011990">
    <property type="entry name" value="TPR-like_helical_dom_sf"/>
</dbReference>
<dbReference type="SUPFAM" id="SSF81901">
    <property type="entry name" value="HCP-like"/>
    <property type="match status" value="1"/>
</dbReference>
<dbReference type="Proteomes" id="UP000558113">
    <property type="component" value="Unassembled WGS sequence"/>
</dbReference>
<feature type="domain" description="Glycosyltransferase 2-like" evidence="1">
    <location>
        <begin position="1"/>
        <end position="84"/>
    </location>
</feature>
<dbReference type="SUPFAM" id="SSF53448">
    <property type="entry name" value="Nucleotide-diphospho-sugar transferases"/>
    <property type="match status" value="1"/>
</dbReference>
<dbReference type="PANTHER" id="PTHR43630:SF2">
    <property type="entry name" value="GLYCOSYLTRANSFERASE"/>
    <property type="match status" value="1"/>
</dbReference>
<dbReference type="PANTHER" id="PTHR43630">
    <property type="entry name" value="POLY-BETA-1,6-N-ACETYL-D-GLUCOSAMINE SYNTHASE"/>
    <property type="match status" value="1"/>
</dbReference>